<gene>
    <name evidence="5" type="ORF">Taro_043727</name>
</gene>
<sequence>MQVLVIGGGDGGVLREISRHASVKVIDICEIDKLVIDVCKDFFSNLYVGFGDPRVQLHVGDAVDFLRNAPEGKYDAIIVDSSDPIGSILALVGYPIILHYCLWISYNAVTRSVGMIHRAAFALPSFLKKELATVYKIQSMVPIKMNLSQRVTRHTAKDYYLYAAVE</sequence>
<evidence type="ECO:0000313" key="5">
    <source>
        <dbReference type="EMBL" id="MQM10829.1"/>
    </source>
</evidence>
<dbReference type="PANTHER" id="PTHR11558">
    <property type="entry name" value="SPERMIDINE/SPERMINE SYNTHASE"/>
    <property type="match status" value="1"/>
</dbReference>
<dbReference type="Gene3D" id="3.40.50.150">
    <property type="entry name" value="Vaccinia Virus protein VP39"/>
    <property type="match status" value="1"/>
</dbReference>
<keyword evidence="6" id="KW-1185">Reference proteome</keyword>
<feature type="domain" description="PABS" evidence="4">
    <location>
        <begin position="1"/>
        <end position="88"/>
    </location>
</feature>
<dbReference type="GO" id="GO:0005829">
    <property type="term" value="C:cytosol"/>
    <property type="evidence" value="ECO:0007669"/>
    <property type="project" value="TreeGrafter"/>
</dbReference>
<comment type="similarity">
    <text evidence="1">Belongs to the spermidine/spermine synthase family.</text>
</comment>
<evidence type="ECO:0000313" key="6">
    <source>
        <dbReference type="Proteomes" id="UP000652761"/>
    </source>
</evidence>
<evidence type="ECO:0000256" key="3">
    <source>
        <dbReference type="PROSITE-ProRule" id="PRU00354"/>
    </source>
</evidence>
<evidence type="ECO:0000256" key="2">
    <source>
        <dbReference type="ARBA" id="ARBA00022679"/>
    </source>
</evidence>
<keyword evidence="3" id="KW-0620">Polyamine biosynthesis</keyword>
<dbReference type="InterPro" id="IPR029063">
    <property type="entry name" value="SAM-dependent_MTases_sf"/>
</dbReference>
<accession>A0A843WLU5</accession>
<dbReference type="EMBL" id="NMUH01004791">
    <property type="protein sequence ID" value="MQM10829.1"/>
    <property type="molecule type" value="Genomic_DNA"/>
</dbReference>
<protein>
    <recommendedName>
        <fullName evidence="4">PABS domain-containing protein</fullName>
    </recommendedName>
</protein>
<dbReference type="OrthoDB" id="38125at2759"/>
<evidence type="ECO:0000256" key="1">
    <source>
        <dbReference type="ARBA" id="ARBA00007867"/>
    </source>
</evidence>
<dbReference type="AlphaFoldDB" id="A0A843WLU5"/>
<dbReference type="PANTHER" id="PTHR11558:SF25">
    <property type="entry name" value="SPERMINE SYNTHASE"/>
    <property type="match status" value="1"/>
</dbReference>
<keyword evidence="2 3" id="KW-0808">Transferase</keyword>
<evidence type="ECO:0000259" key="4">
    <source>
        <dbReference type="PROSITE" id="PS51006"/>
    </source>
</evidence>
<dbReference type="GO" id="GO:0004766">
    <property type="term" value="F:spermidine synthase activity"/>
    <property type="evidence" value="ECO:0007669"/>
    <property type="project" value="TreeGrafter"/>
</dbReference>
<feature type="active site" description="Proton acceptor" evidence="3">
    <location>
        <position position="80"/>
    </location>
</feature>
<dbReference type="CDD" id="cd02440">
    <property type="entry name" value="AdoMet_MTases"/>
    <property type="match status" value="1"/>
</dbReference>
<dbReference type="SUPFAM" id="SSF53335">
    <property type="entry name" value="S-adenosyl-L-methionine-dependent methyltransferases"/>
    <property type="match status" value="1"/>
</dbReference>
<reference evidence="5" key="1">
    <citation type="submission" date="2017-07" db="EMBL/GenBank/DDBJ databases">
        <title>Taro Niue Genome Assembly and Annotation.</title>
        <authorList>
            <person name="Atibalentja N."/>
            <person name="Keating K."/>
            <person name="Fields C.J."/>
        </authorList>
    </citation>
    <scope>NUCLEOTIDE SEQUENCE</scope>
    <source>
        <strain evidence="5">Niue_2</strain>
        <tissue evidence="5">Leaf</tissue>
    </source>
</reference>
<dbReference type="Proteomes" id="UP000652761">
    <property type="component" value="Unassembled WGS sequence"/>
</dbReference>
<dbReference type="InterPro" id="IPR001045">
    <property type="entry name" value="Spermi_synthase"/>
</dbReference>
<proteinExistence type="inferred from homology"/>
<dbReference type="GO" id="GO:0008295">
    <property type="term" value="P:spermidine biosynthetic process"/>
    <property type="evidence" value="ECO:0007669"/>
    <property type="project" value="TreeGrafter"/>
</dbReference>
<dbReference type="PROSITE" id="PS01330">
    <property type="entry name" value="PABS_1"/>
    <property type="match status" value="1"/>
</dbReference>
<comment type="caution">
    <text evidence="5">The sequence shown here is derived from an EMBL/GenBank/DDBJ whole genome shotgun (WGS) entry which is preliminary data.</text>
</comment>
<name>A0A843WLU5_COLES</name>
<dbReference type="Pfam" id="PF01564">
    <property type="entry name" value="Spermine_synth"/>
    <property type="match status" value="1"/>
</dbReference>
<dbReference type="PROSITE" id="PS51006">
    <property type="entry name" value="PABS_2"/>
    <property type="match status" value="1"/>
</dbReference>
<dbReference type="InterPro" id="IPR030373">
    <property type="entry name" value="PABS_CS"/>
</dbReference>
<organism evidence="5 6">
    <name type="scientific">Colocasia esculenta</name>
    <name type="common">Wild taro</name>
    <name type="synonym">Arum esculentum</name>
    <dbReference type="NCBI Taxonomy" id="4460"/>
    <lineage>
        <taxon>Eukaryota</taxon>
        <taxon>Viridiplantae</taxon>
        <taxon>Streptophyta</taxon>
        <taxon>Embryophyta</taxon>
        <taxon>Tracheophyta</taxon>
        <taxon>Spermatophyta</taxon>
        <taxon>Magnoliopsida</taxon>
        <taxon>Liliopsida</taxon>
        <taxon>Araceae</taxon>
        <taxon>Aroideae</taxon>
        <taxon>Colocasieae</taxon>
        <taxon>Colocasia</taxon>
    </lineage>
</organism>
<dbReference type="InterPro" id="IPR030374">
    <property type="entry name" value="PABS"/>
</dbReference>